<keyword evidence="11" id="KW-0809">Transit peptide</keyword>
<evidence type="ECO:0000256" key="12">
    <source>
        <dbReference type="ARBA" id="ARBA00022989"/>
    </source>
</evidence>
<evidence type="ECO:0000313" key="25">
    <source>
        <dbReference type="Proteomes" id="UP000668214"/>
    </source>
</evidence>
<keyword evidence="7 21" id="KW-0812">Transmembrane</keyword>
<evidence type="ECO:0000256" key="15">
    <source>
        <dbReference type="ARBA" id="ARBA00023128"/>
    </source>
</evidence>
<dbReference type="Pfam" id="PF07766">
    <property type="entry name" value="LETM1_RBD"/>
    <property type="match status" value="1"/>
</dbReference>
<feature type="transmembrane region" description="Helical" evidence="21">
    <location>
        <begin position="184"/>
        <end position="207"/>
    </location>
</feature>
<dbReference type="InterPro" id="IPR033122">
    <property type="entry name" value="LETM1-like_RBD"/>
</dbReference>
<dbReference type="PROSITE" id="PS51758">
    <property type="entry name" value="LETM1_RBD"/>
    <property type="match status" value="1"/>
</dbReference>
<dbReference type="GO" id="GO:0005509">
    <property type="term" value="F:calcium ion binding"/>
    <property type="evidence" value="ECO:0007669"/>
    <property type="project" value="InterPro"/>
</dbReference>
<evidence type="ECO:0000256" key="5">
    <source>
        <dbReference type="ARBA" id="ARBA00022449"/>
    </source>
</evidence>
<evidence type="ECO:0000256" key="1">
    <source>
        <dbReference type="ARBA" id="ARBA00004434"/>
    </source>
</evidence>
<keyword evidence="9" id="KW-0999">Mitochondrion inner membrane</keyword>
<evidence type="ECO:0000259" key="22">
    <source>
        <dbReference type="PROSITE" id="PS50222"/>
    </source>
</evidence>
<dbReference type="PANTHER" id="PTHR14009:SF1">
    <property type="entry name" value="MITOCHONDRIAL PROTON_CALCIUM EXCHANGER PROTEIN"/>
    <property type="match status" value="1"/>
</dbReference>
<comment type="similarity">
    <text evidence="2">Belongs to the LETM1 family.</text>
</comment>
<evidence type="ECO:0000256" key="8">
    <source>
        <dbReference type="ARBA" id="ARBA00022723"/>
    </source>
</evidence>
<evidence type="ECO:0000256" key="6">
    <source>
        <dbReference type="ARBA" id="ARBA00022568"/>
    </source>
</evidence>
<evidence type="ECO:0000256" key="13">
    <source>
        <dbReference type="ARBA" id="ARBA00023054"/>
    </source>
</evidence>
<keyword evidence="10" id="KW-0106">Calcium</keyword>
<keyword evidence="8" id="KW-0479">Metal-binding</keyword>
<dbReference type="AlphaFoldDB" id="A0A836F5N7"/>
<accession>A0A836F5N7</accession>
<dbReference type="EMBL" id="JAANIA010001953">
    <property type="protein sequence ID" value="KAG5318324.1"/>
    <property type="molecule type" value="Genomic_DNA"/>
</dbReference>
<keyword evidence="16 21" id="KW-0472">Membrane</keyword>
<evidence type="ECO:0000256" key="16">
    <source>
        <dbReference type="ARBA" id="ARBA00023136"/>
    </source>
</evidence>
<evidence type="ECO:0000259" key="23">
    <source>
        <dbReference type="PROSITE" id="PS51758"/>
    </source>
</evidence>
<sequence length="779" mass="89067">MNTLIHTKMIAGHGGVIVRRMCHRYSPFKLWYNTNYTMGSKSLIYTRLRDPRRLLLEPTVLPMYINDKSMTCLQIRTFYVTPSWNGQESSSKIEETVKNIKEEKELQNKCAVDNVAMNNEQPKKAVAKVTIWQKIKGEILHYYHGFRLLGLDMKVSAKLIWRILHGKELSRREHRLLIKTTGDMFRLIPFSVFIIVPFMEFLLPVAIKLFPGMLPSTFQTAVEKEDKLKQALKVKIEMAKFLQKTLDEMALQSSDHKSEKAKEFAEFFYKVRTSGTVATNEEIMKFSKVFEDEITLDSLSRPQLIALCRVLDVQTLGTTNFLKFLLRMRLRSLTADDKLIEKEGIESLTRAELQQACRARGMRAYGLPENRLKEQLSQWLDLSLIKKVPPSLLLLSRALMIPETMPMSDKLKATISALSDTVVARTKGAIGEKEGKVDHRTNIEIIKMEERKIEEEREEKKEAEPSQPHIPECSIKTDEITTTDVKVLEQALDSIGKDNKTMAVEKEEIKELKEEMAEYQEDIKELYQIKAEAKGQTDIENIKISKGANRLFKKVNKMISKMDAVLLELEQSEKKVKQRIESLGPEKKDTKDVEELVKIDELVAAIKQIQSVPDEHRLKRIAEILGKIDDDRDGAIKIEDVLKVVELIGKEDVNLSKQQVDELIELMDKEEVLEVEEQIQKSLEKDCKTSQTEENIKATHKCTVPATPVTTEPGYGKEELIDDAVRESDKTYGDQNIKEDKQKSTVVLKSNSKSDEIKNPPITSGVQSTAKKAEGSKQL</sequence>
<evidence type="ECO:0000256" key="3">
    <source>
        <dbReference type="ARBA" id="ARBA00020557"/>
    </source>
</evidence>
<evidence type="ECO:0000256" key="9">
    <source>
        <dbReference type="ARBA" id="ARBA00022792"/>
    </source>
</evidence>
<keyword evidence="6" id="KW-0109">Calcium transport</keyword>
<keyword evidence="4" id="KW-0813">Transport</keyword>
<feature type="coiled-coil region" evidence="19">
    <location>
        <begin position="495"/>
        <end position="575"/>
    </location>
</feature>
<comment type="subcellular location">
    <subcellularLocation>
        <location evidence="1">Mitochondrion inner membrane</location>
        <topology evidence="1">Single-pass membrane protein</topology>
    </subcellularLocation>
</comment>
<evidence type="ECO:0000256" key="17">
    <source>
        <dbReference type="ARBA" id="ARBA00031360"/>
    </source>
</evidence>
<keyword evidence="15 18" id="KW-0496">Mitochondrion</keyword>
<evidence type="ECO:0000256" key="19">
    <source>
        <dbReference type="SAM" id="Coils"/>
    </source>
</evidence>
<dbReference type="PROSITE" id="PS50222">
    <property type="entry name" value="EF_HAND_2"/>
    <property type="match status" value="1"/>
</dbReference>
<dbReference type="GO" id="GO:0030003">
    <property type="term" value="P:intracellular monoatomic cation homeostasis"/>
    <property type="evidence" value="ECO:0007669"/>
    <property type="project" value="TreeGrafter"/>
</dbReference>
<dbReference type="InterPro" id="IPR002048">
    <property type="entry name" value="EF_hand_dom"/>
</dbReference>
<dbReference type="InterPro" id="IPR044202">
    <property type="entry name" value="LETM1/MDM38-like"/>
</dbReference>
<dbReference type="InterPro" id="IPR059005">
    <property type="entry name" value="LETM1_C"/>
</dbReference>
<name>A0A836F5N7_9HYME</name>
<feature type="non-terminal residue" evidence="24">
    <location>
        <position position="1"/>
    </location>
</feature>
<evidence type="ECO:0000256" key="4">
    <source>
        <dbReference type="ARBA" id="ARBA00022448"/>
    </source>
</evidence>
<reference evidence="24" key="1">
    <citation type="submission" date="2020-02" db="EMBL/GenBank/DDBJ databases">
        <title>Relaxed selection underlies rapid genomic changes in the transitions from sociality to social parasitism in ants.</title>
        <authorList>
            <person name="Bi X."/>
        </authorList>
    </citation>
    <scope>NUCLEOTIDE SEQUENCE</scope>
    <source>
        <strain evidence="24">BGI-DK2014c</strain>
        <tissue evidence="24">Whole body</tissue>
    </source>
</reference>
<feature type="non-terminal residue" evidence="24">
    <location>
        <position position="779"/>
    </location>
</feature>
<evidence type="ECO:0000256" key="10">
    <source>
        <dbReference type="ARBA" id="ARBA00022837"/>
    </source>
</evidence>
<dbReference type="SUPFAM" id="SSF47473">
    <property type="entry name" value="EF-hand"/>
    <property type="match status" value="1"/>
</dbReference>
<feature type="compositionally biased region" description="Basic and acidic residues" evidence="20">
    <location>
        <begin position="715"/>
        <end position="743"/>
    </location>
</feature>
<feature type="region of interest" description="Disordered" evidence="20">
    <location>
        <begin position="709"/>
        <end position="779"/>
    </location>
</feature>
<comment type="caution">
    <text evidence="24">The sequence shown here is derived from an EMBL/GenBank/DDBJ whole genome shotgun (WGS) entry which is preliminary data.</text>
</comment>
<evidence type="ECO:0000256" key="21">
    <source>
        <dbReference type="SAM" id="Phobius"/>
    </source>
</evidence>
<dbReference type="GO" id="GO:0005743">
    <property type="term" value="C:mitochondrial inner membrane"/>
    <property type="evidence" value="ECO:0007669"/>
    <property type="project" value="UniProtKB-SubCell"/>
</dbReference>
<organism evidence="24 25">
    <name type="scientific">Pseudoatta argentina</name>
    <dbReference type="NCBI Taxonomy" id="621737"/>
    <lineage>
        <taxon>Eukaryota</taxon>
        <taxon>Metazoa</taxon>
        <taxon>Ecdysozoa</taxon>
        <taxon>Arthropoda</taxon>
        <taxon>Hexapoda</taxon>
        <taxon>Insecta</taxon>
        <taxon>Pterygota</taxon>
        <taxon>Neoptera</taxon>
        <taxon>Endopterygota</taxon>
        <taxon>Hymenoptera</taxon>
        <taxon>Apocrita</taxon>
        <taxon>Aculeata</taxon>
        <taxon>Formicoidea</taxon>
        <taxon>Formicidae</taxon>
        <taxon>Myrmicinae</taxon>
        <taxon>Pseudoatta</taxon>
    </lineage>
</organism>
<keyword evidence="14" id="KW-0406">Ion transport</keyword>
<evidence type="ECO:0000256" key="7">
    <source>
        <dbReference type="ARBA" id="ARBA00022692"/>
    </source>
</evidence>
<evidence type="ECO:0000256" key="11">
    <source>
        <dbReference type="ARBA" id="ARBA00022946"/>
    </source>
</evidence>
<keyword evidence="12 21" id="KW-1133">Transmembrane helix</keyword>
<protein>
    <recommendedName>
        <fullName evidence="3">Mitochondrial proton/calcium exchanger protein</fullName>
    </recommendedName>
    <alternativeName>
        <fullName evidence="17">Leucine zipper-EF-hand-containing transmembrane protein 1</fullName>
    </alternativeName>
</protein>
<gene>
    <name evidence="24" type="primary">Letm1</name>
    <name evidence="24" type="ORF">G6Z78_0001116</name>
</gene>
<keyword evidence="25" id="KW-1185">Reference proteome</keyword>
<dbReference type="Proteomes" id="UP000668214">
    <property type="component" value="Unassembled WGS sequence"/>
</dbReference>
<dbReference type="GO" id="GO:0043022">
    <property type="term" value="F:ribosome binding"/>
    <property type="evidence" value="ECO:0007669"/>
    <property type="project" value="InterPro"/>
</dbReference>
<keyword evidence="13 19" id="KW-0175">Coiled coil</keyword>
<dbReference type="Pfam" id="PF26561">
    <property type="entry name" value="LETM1_C"/>
    <property type="match status" value="1"/>
</dbReference>
<keyword evidence="5" id="KW-0050">Antiport</keyword>
<evidence type="ECO:0000256" key="2">
    <source>
        <dbReference type="ARBA" id="ARBA00009584"/>
    </source>
</evidence>
<feature type="domain" description="Letm1 RBD" evidence="23">
    <location>
        <begin position="230"/>
        <end position="420"/>
    </location>
</feature>
<dbReference type="GO" id="GO:0015297">
    <property type="term" value="F:antiporter activity"/>
    <property type="evidence" value="ECO:0007669"/>
    <property type="project" value="UniProtKB-KW"/>
</dbReference>
<dbReference type="InterPro" id="IPR011992">
    <property type="entry name" value="EF-hand-dom_pair"/>
</dbReference>
<evidence type="ECO:0000313" key="24">
    <source>
        <dbReference type="EMBL" id="KAG5318324.1"/>
    </source>
</evidence>
<feature type="compositionally biased region" description="Polar residues" evidence="20">
    <location>
        <begin position="761"/>
        <end position="770"/>
    </location>
</feature>
<evidence type="ECO:0000256" key="14">
    <source>
        <dbReference type="ARBA" id="ARBA00023065"/>
    </source>
</evidence>
<evidence type="ECO:0000256" key="18">
    <source>
        <dbReference type="PROSITE-ProRule" id="PRU01094"/>
    </source>
</evidence>
<feature type="domain" description="EF-hand" evidence="22">
    <location>
        <begin position="616"/>
        <end position="651"/>
    </location>
</feature>
<evidence type="ECO:0000256" key="20">
    <source>
        <dbReference type="SAM" id="MobiDB-lite"/>
    </source>
</evidence>
<dbReference type="PANTHER" id="PTHR14009">
    <property type="entry name" value="LEUCINE ZIPPER-EF-HAND CONTAINING TRANSMEMBRANE PROTEIN"/>
    <property type="match status" value="1"/>
</dbReference>
<proteinExistence type="inferred from homology"/>